<protein>
    <submittedName>
        <fullName evidence="1">Uncharacterized protein</fullName>
    </submittedName>
</protein>
<evidence type="ECO:0000313" key="2">
    <source>
        <dbReference type="EMBL" id="CAB4186255.1"/>
    </source>
</evidence>
<organism evidence="1">
    <name type="scientific">uncultured Caudovirales phage</name>
    <dbReference type="NCBI Taxonomy" id="2100421"/>
    <lineage>
        <taxon>Viruses</taxon>
        <taxon>Duplodnaviria</taxon>
        <taxon>Heunggongvirae</taxon>
        <taxon>Uroviricota</taxon>
        <taxon>Caudoviricetes</taxon>
        <taxon>Peduoviridae</taxon>
        <taxon>Maltschvirus</taxon>
        <taxon>Maltschvirus maltsch</taxon>
    </lineage>
</organism>
<name>A0A6J5PU47_9CAUD</name>
<accession>A0A6J5PU47</accession>
<proteinExistence type="predicted"/>
<sequence length="81" mass="9437">MTEEQLRLISRLSKTQEGKDYLAEVLKPMLLQNHIDILSEDKTHRDELIGFGNCLMQLITLFETCDIRLSERSKTEAPMWA</sequence>
<reference evidence="1" key="1">
    <citation type="submission" date="2020-05" db="EMBL/GenBank/DDBJ databases">
        <authorList>
            <person name="Chiriac C."/>
            <person name="Salcher M."/>
            <person name="Ghai R."/>
            <person name="Kavagutti S V."/>
        </authorList>
    </citation>
    <scope>NUCLEOTIDE SEQUENCE</scope>
</reference>
<gene>
    <name evidence="2" type="ORF">UFOVP1138_43</name>
    <name evidence="3" type="ORF">UFOVP1394_40</name>
    <name evidence="1" type="ORF">UFOVP975_78</name>
</gene>
<evidence type="ECO:0000313" key="1">
    <source>
        <dbReference type="EMBL" id="CAB4174712.1"/>
    </source>
</evidence>
<dbReference type="EMBL" id="LR797086">
    <property type="protein sequence ID" value="CAB4186255.1"/>
    <property type="molecule type" value="Genomic_DNA"/>
</dbReference>
<dbReference type="EMBL" id="LR796921">
    <property type="protein sequence ID" value="CAB4174712.1"/>
    <property type="molecule type" value="Genomic_DNA"/>
</dbReference>
<dbReference type="EMBL" id="LR797345">
    <property type="protein sequence ID" value="CAB4204420.1"/>
    <property type="molecule type" value="Genomic_DNA"/>
</dbReference>
<evidence type="ECO:0000313" key="3">
    <source>
        <dbReference type="EMBL" id="CAB4204420.1"/>
    </source>
</evidence>